<accession>A0A9W7GCB1</accession>
<dbReference type="InterPro" id="IPR036812">
    <property type="entry name" value="NAD(P)_OxRdtase_dom_sf"/>
</dbReference>
<keyword evidence="1" id="KW-0560">Oxidoreductase</keyword>
<keyword evidence="5" id="KW-1185">Reference proteome</keyword>
<dbReference type="PANTHER" id="PTHR43364:SF4">
    <property type="entry name" value="NAD(P)-LINKED OXIDOREDUCTASE SUPERFAMILY PROTEIN"/>
    <property type="match status" value="1"/>
</dbReference>
<organism evidence="4 5">
    <name type="scientific">Triparma columacea</name>
    <dbReference type="NCBI Taxonomy" id="722753"/>
    <lineage>
        <taxon>Eukaryota</taxon>
        <taxon>Sar</taxon>
        <taxon>Stramenopiles</taxon>
        <taxon>Ochrophyta</taxon>
        <taxon>Bolidophyceae</taxon>
        <taxon>Parmales</taxon>
        <taxon>Triparmaceae</taxon>
        <taxon>Triparma</taxon>
    </lineage>
</organism>
<protein>
    <recommendedName>
        <fullName evidence="3">NADP-dependent oxidoreductase domain-containing protein</fullName>
    </recommendedName>
</protein>
<evidence type="ECO:0000256" key="2">
    <source>
        <dbReference type="SAM" id="SignalP"/>
    </source>
</evidence>
<dbReference type="AlphaFoldDB" id="A0A9W7GCB1"/>
<evidence type="ECO:0000256" key="1">
    <source>
        <dbReference type="ARBA" id="ARBA00023002"/>
    </source>
</evidence>
<dbReference type="InterPro" id="IPR050523">
    <property type="entry name" value="AKR_Detox_Biosynth"/>
</dbReference>
<gene>
    <name evidence="4" type="ORF">TrCOL_g6044</name>
</gene>
<dbReference type="SUPFAM" id="SSF51430">
    <property type="entry name" value="NAD(P)-linked oxidoreductase"/>
    <property type="match status" value="1"/>
</dbReference>
<comment type="caution">
    <text evidence="4">The sequence shown here is derived from an EMBL/GenBank/DDBJ whole genome shotgun (WGS) entry which is preliminary data.</text>
</comment>
<sequence>MIFPFAVLFLATGGARTPAFDRRSLFQASASFGSFFGFDRSADAADSEQPKPPNNNPLSISQRTLGSSNVQVSSIALGTQRWVSTDYNAPDESACFQLLDVAYEAGVRTIDTAEQYPIPSGLGSPEGQTEVTIGNWMRSRSIDRKTMTIATKITGATNVSPKNIEKDLDGSLKRLQTDYVDCYLLHWPQRYQPQSNWGQSLQYNYAGEYRRQITFEELCVTMDKMIKKGKIRSWGLCNDSAYGLTKCCVTAKQMGLTPPAAFQGDFSLLDRKSCENGVLEAASPFNENVGFMAYNVLAGGMLTGKYMSDPNPLQRKQRGRMDTRGWGQTLYRYQSPPAKSAIIEYDRLAKQAGMSLGELSVRWAAEREGISTLLLGHSNLEQLRETLTWAAKADQQPLDRDLLWEIDRVHMKNRNPIFANDAVPKEWYGGGAIGEPIP</sequence>
<feature type="chain" id="PRO_5040946682" description="NADP-dependent oxidoreductase domain-containing protein" evidence="2">
    <location>
        <begin position="16"/>
        <end position="438"/>
    </location>
</feature>
<keyword evidence="2" id="KW-0732">Signal</keyword>
<name>A0A9W7GCB1_9STRA</name>
<feature type="signal peptide" evidence="2">
    <location>
        <begin position="1"/>
        <end position="15"/>
    </location>
</feature>
<dbReference type="Pfam" id="PF00248">
    <property type="entry name" value="Aldo_ket_red"/>
    <property type="match status" value="1"/>
</dbReference>
<dbReference type="OrthoDB" id="37537at2759"/>
<feature type="domain" description="NADP-dependent oxidoreductase" evidence="3">
    <location>
        <begin position="75"/>
        <end position="389"/>
    </location>
</feature>
<evidence type="ECO:0000313" key="5">
    <source>
        <dbReference type="Proteomes" id="UP001165065"/>
    </source>
</evidence>
<reference evidence="5" key="1">
    <citation type="journal article" date="2023" name="Commun. Biol.">
        <title>Genome analysis of Parmales, the sister group of diatoms, reveals the evolutionary specialization of diatoms from phago-mixotrophs to photoautotrophs.</title>
        <authorList>
            <person name="Ban H."/>
            <person name="Sato S."/>
            <person name="Yoshikawa S."/>
            <person name="Yamada K."/>
            <person name="Nakamura Y."/>
            <person name="Ichinomiya M."/>
            <person name="Sato N."/>
            <person name="Blanc-Mathieu R."/>
            <person name="Endo H."/>
            <person name="Kuwata A."/>
            <person name="Ogata H."/>
        </authorList>
    </citation>
    <scope>NUCLEOTIDE SEQUENCE [LARGE SCALE GENOMIC DNA]</scope>
</reference>
<evidence type="ECO:0000313" key="4">
    <source>
        <dbReference type="EMBL" id="GMI43305.1"/>
    </source>
</evidence>
<dbReference type="PANTHER" id="PTHR43364">
    <property type="entry name" value="NADH-SPECIFIC METHYLGLYOXAL REDUCTASE-RELATED"/>
    <property type="match status" value="1"/>
</dbReference>
<dbReference type="GO" id="GO:0016491">
    <property type="term" value="F:oxidoreductase activity"/>
    <property type="evidence" value="ECO:0007669"/>
    <property type="project" value="UniProtKB-KW"/>
</dbReference>
<evidence type="ECO:0000259" key="3">
    <source>
        <dbReference type="Pfam" id="PF00248"/>
    </source>
</evidence>
<dbReference type="InterPro" id="IPR023210">
    <property type="entry name" value="NADP_OxRdtase_dom"/>
</dbReference>
<dbReference type="Proteomes" id="UP001165065">
    <property type="component" value="Unassembled WGS sequence"/>
</dbReference>
<dbReference type="Gene3D" id="3.20.20.100">
    <property type="entry name" value="NADP-dependent oxidoreductase domain"/>
    <property type="match status" value="1"/>
</dbReference>
<dbReference type="EMBL" id="BRYA01000191">
    <property type="protein sequence ID" value="GMI43305.1"/>
    <property type="molecule type" value="Genomic_DNA"/>
</dbReference>
<proteinExistence type="predicted"/>